<sequence length="1126" mass="125018">MRRWVEHAQFRGYLHCSRRASRISFINQQSLISAASTQRHNVSRFASRSLSTARVWYQDAARPASQDLSPDLSKAQKPTEAVTRDEHSKKPKPREDNHEYWIALLEKYLPNDLNLSFQQGSRTVFDRQHDAQDVLEVLQTAQRSKGLDILTYMVLNQHRHRAVIYLANKILEPAQNGANKSTAGEPPSNILWPSSPLSELSKAPIDLPPEAYVRTLSPVTLTSVSHSREGASGNEAVMHWMWPMLANLVIASLRLPAGEAKQIMYTVHQIIARVHHVGLVPASVYTYATPQAPTTIQYPPILSLLSTRILSTLSDTVWRASQDEEISRLLKEGKSHKDLLSDVPGSRFRLKIRDLAPAVWVEFILWCCVEGGFASAGARITQALRRDPDHTWSAIHWTIGGHGTENEIPQIDWEQVKPNYGGSTAGPIEGYSRGKSSVEKPATTISAEVVLALVDCLINSIDHRRADEGLAVADVQDEISDVVAFLEPHGLAPGYFDYLAVRVLQTENFRLQTSPDALATWASTVSVLRTLDRAKTRRFGEPGFRVDYILEHSALEAGILHQCLQRYVETSLTTKAVSTLTLLQKQVDASKLEAIGEFLSLEVRPRDGFFTSRPTQRHTEFINSHGQLPEYKLPLVINMATKARLFGLSDWLLYSSDIDGPVVPVEVHGRPSIAIALSHHAAAKDDIFLMKSILAGSGESRRKPTVNLLRALVTAQIHFRAWDDVHFLLQRLKKSEAGGYSPGIVANLAAEILRLGAESKRQQQEHHSVDADLQKAEELLDLILSGRYDAPKADFNIYQRKTFGQQVGFLLRFLEDIPNSRVRNIAASHIHKFPVSNSPNLDLDTFHAIFSAVVEVKGALEGRRLWEIFCQQPSSPTLTLIDNDDHSQNPRIGAAENKAHPLSRQGMRSATAGESSKEAGSLSENTNVTLRARLDESAESGEVPLPDDSIRISPIGSVDLPLWGQHFQNSAVSPAIATHVEDPSSDIPFESTSPDDTAQNNPMGDPIVAPDLHTLQILVRGALADKQSSRALPKETDAELDDLLAWAANVGRTFGLSSEDIQRELNIPAIFHDALVLPMTFRARLRRSYKRSYGAIDVASYFTRGVLGPKQGYLKRVESKRKRQGV</sequence>
<feature type="region of interest" description="Disordered" evidence="1">
    <location>
        <begin position="884"/>
        <end position="927"/>
    </location>
</feature>
<feature type="region of interest" description="Disordered" evidence="1">
    <location>
        <begin position="65"/>
        <end position="95"/>
    </location>
</feature>
<dbReference type="EMBL" id="JAVRRF010000017">
    <property type="protein sequence ID" value="KAK5057004.1"/>
    <property type="molecule type" value="Genomic_DNA"/>
</dbReference>
<dbReference type="Proteomes" id="UP001345691">
    <property type="component" value="Unassembled WGS sequence"/>
</dbReference>
<reference evidence="2 3" key="1">
    <citation type="submission" date="2023-08" db="EMBL/GenBank/DDBJ databases">
        <title>Black Yeasts Isolated from many extreme environments.</title>
        <authorList>
            <person name="Coleine C."/>
            <person name="Stajich J.E."/>
            <person name="Selbmann L."/>
        </authorList>
    </citation>
    <scope>NUCLEOTIDE SEQUENCE [LARGE SCALE GENOMIC DNA]</scope>
    <source>
        <strain evidence="2 3">CCFEE 6328</strain>
    </source>
</reference>
<protein>
    <submittedName>
        <fullName evidence="2">Uncharacterized protein</fullName>
    </submittedName>
</protein>
<organism evidence="2 3">
    <name type="scientific">Exophiala sideris</name>
    <dbReference type="NCBI Taxonomy" id="1016849"/>
    <lineage>
        <taxon>Eukaryota</taxon>
        <taxon>Fungi</taxon>
        <taxon>Dikarya</taxon>
        <taxon>Ascomycota</taxon>
        <taxon>Pezizomycotina</taxon>
        <taxon>Eurotiomycetes</taxon>
        <taxon>Chaetothyriomycetidae</taxon>
        <taxon>Chaetothyriales</taxon>
        <taxon>Herpotrichiellaceae</taxon>
        <taxon>Exophiala</taxon>
    </lineage>
</organism>
<evidence type="ECO:0000313" key="3">
    <source>
        <dbReference type="Proteomes" id="UP001345691"/>
    </source>
</evidence>
<feature type="region of interest" description="Disordered" evidence="1">
    <location>
        <begin position="981"/>
        <end position="1006"/>
    </location>
</feature>
<feature type="compositionally biased region" description="Basic and acidic residues" evidence="1">
    <location>
        <begin position="82"/>
        <end position="95"/>
    </location>
</feature>
<name>A0ABR0J5C9_9EURO</name>
<keyword evidence="3" id="KW-1185">Reference proteome</keyword>
<comment type="caution">
    <text evidence="2">The sequence shown here is derived from an EMBL/GenBank/DDBJ whole genome shotgun (WGS) entry which is preliminary data.</text>
</comment>
<gene>
    <name evidence="2" type="ORF">LTR69_007642</name>
</gene>
<proteinExistence type="predicted"/>
<accession>A0ABR0J5C9</accession>
<feature type="compositionally biased region" description="Polar residues" evidence="1">
    <location>
        <begin position="990"/>
        <end position="1002"/>
    </location>
</feature>
<evidence type="ECO:0000256" key="1">
    <source>
        <dbReference type="SAM" id="MobiDB-lite"/>
    </source>
</evidence>
<evidence type="ECO:0000313" key="2">
    <source>
        <dbReference type="EMBL" id="KAK5057004.1"/>
    </source>
</evidence>